<dbReference type="GeneID" id="63788474"/>
<comment type="caution">
    <text evidence="2">The sequence shown here is derived from an EMBL/GenBank/DDBJ whole genome shotgun (WGS) entry which is preliminary data.</text>
</comment>
<gene>
    <name evidence="2" type="ORF">BCR37DRAFT_401971</name>
</gene>
<evidence type="ECO:0000256" key="1">
    <source>
        <dbReference type="ARBA" id="ARBA00009740"/>
    </source>
</evidence>
<dbReference type="AlphaFoldDB" id="A0A1Y2FQR9"/>
<dbReference type="STRING" id="56484.A0A1Y2FQR9"/>
<dbReference type="PANTHER" id="PTHR31360:SF0">
    <property type="entry name" value="OIL BODY-ASSOCIATED PROTEIN 1B"/>
    <property type="match status" value="1"/>
</dbReference>
<dbReference type="Pfam" id="PF06884">
    <property type="entry name" value="DUF1264"/>
    <property type="match status" value="1"/>
</dbReference>
<evidence type="ECO:0008006" key="4">
    <source>
        <dbReference type="Google" id="ProtNLM"/>
    </source>
</evidence>
<dbReference type="PANTHER" id="PTHR31360">
    <property type="match status" value="1"/>
</dbReference>
<dbReference type="RefSeq" id="XP_040727515.1">
    <property type="nucleotide sequence ID" value="XM_040871875.1"/>
</dbReference>
<dbReference type="EMBL" id="MCFI01000003">
    <property type="protein sequence ID" value="ORY86333.1"/>
    <property type="molecule type" value="Genomic_DNA"/>
</dbReference>
<reference evidence="2 3" key="1">
    <citation type="submission" date="2016-07" db="EMBL/GenBank/DDBJ databases">
        <title>Pervasive Adenine N6-methylation of Active Genes in Fungi.</title>
        <authorList>
            <consortium name="DOE Joint Genome Institute"/>
            <person name="Mondo S.J."/>
            <person name="Dannebaum R.O."/>
            <person name="Kuo R.C."/>
            <person name="Labutti K."/>
            <person name="Haridas S."/>
            <person name="Kuo A."/>
            <person name="Salamov A."/>
            <person name="Ahrendt S.R."/>
            <person name="Lipzen A."/>
            <person name="Sullivan W."/>
            <person name="Andreopoulos W.B."/>
            <person name="Clum A."/>
            <person name="Lindquist E."/>
            <person name="Daum C."/>
            <person name="Ramamoorthy G.K."/>
            <person name="Gryganskyi A."/>
            <person name="Culley D."/>
            <person name="Magnuson J.K."/>
            <person name="James T.Y."/>
            <person name="O'Malley M.A."/>
            <person name="Stajich J.E."/>
            <person name="Spatafora J.W."/>
            <person name="Visel A."/>
            <person name="Grigoriev I.V."/>
        </authorList>
    </citation>
    <scope>NUCLEOTIDE SEQUENCE [LARGE SCALE GENOMIC DNA]</scope>
    <source>
        <strain evidence="2 3">12-1054</strain>
    </source>
</reference>
<dbReference type="OrthoDB" id="1901244at2759"/>
<sequence length="211" mass="24091">MSNLAETAREAVTSATQSFTPLKSVCVWLNGFHIYADDLHRNVEANHYCSQIKPDLKQCLLYDSSDKDARLIGVEYMIPIERFETLPPDEKKLWHTHFCEVKCGILTMPKPTGVPSAVWEASETAEMKELVKWVGKTYHFWQVDRGDALPLGEPKLMMSINSEEQLDLQKIKLRDDREAVDRQHKCAVRKDIQLPEAPIGADAFNNVKFCV</sequence>
<keyword evidence="3" id="KW-1185">Reference proteome</keyword>
<dbReference type="OMA" id="CTWQADR"/>
<dbReference type="Proteomes" id="UP000193685">
    <property type="component" value="Unassembled WGS sequence"/>
</dbReference>
<accession>A0A1Y2FQR9</accession>
<organism evidence="2 3">
    <name type="scientific">Protomyces lactucae-debilis</name>
    <dbReference type="NCBI Taxonomy" id="2754530"/>
    <lineage>
        <taxon>Eukaryota</taxon>
        <taxon>Fungi</taxon>
        <taxon>Dikarya</taxon>
        <taxon>Ascomycota</taxon>
        <taxon>Taphrinomycotina</taxon>
        <taxon>Taphrinomycetes</taxon>
        <taxon>Taphrinales</taxon>
        <taxon>Protomycetaceae</taxon>
        <taxon>Protomyces</taxon>
    </lineage>
</organism>
<evidence type="ECO:0000313" key="3">
    <source>
        <dbReference type="Proteomes" id="UP000193685"/>
    </source>
</evidence>
<proteinExistence type="inferred from homology"/>
<dbReference type="InterPro" id="IPR010686">
    <property type="entry name" value="OBAP-like"/>
</dbReference>
<comment type="similarity">
    <text evidence="1">Belongs to the OBAP family.</text>
</comment>
<protein>
    <recommendedName>
        <fullName evidence="4">DUF1264-domain-containing protein</fullName>
    </recommendedName>
</protein>
<name>A0A1Y2FQR9_PROLT</name>
<evidence type="ECO:0000313" key="2">
    <source>
        <dbReference type="EMBL" id="ORY86333.1"/>
    </source>
</evidence>